<evidence type="ECO:0000256" key="1">
    <source>
        <dbReference type="ARBA" id="ARBA00006696"/>
    </source>
</evidence>
<dbReference type="SFLD" id="SFLDS00003">
    <property type="entry name" value="Haloacid_Dehalogenase"/>
    <property type="match status" value="1"/>
</dbReference>
<comment type="cofactor">
    <cofactor evidence="8">
        <name>Mg(2+)</name>
        <dbReference type="ChEBI" id="CHEBI:18420"/>
    </cofactor>
    <text evidence="8">Divalent metal ions. Mg(2+) is the most effective.</text>
</comment>
<evidence type="ECO:0000256" key="3">
    <source>
        <dbReference type="ARBA" id="ARBA00022801"/>
    </source>
</evidence>
<keyword evidence="3" id="KW-0378">Hydrolase</keyword>
<dbReference type="GO" id="GO:0005737">
    <property type="term" value="C:cytoplasm"/>
    <property type="evidence" value="ECO:0007669"/>
    <property type="project" value="TreeGrafter"/>
</dbReference>
<evidence type="ECO:0000313" key="10">
    <source>
        <dbReference type="Proteomes" id="UP000199225"/>
    </source>
</evidence>
<dbReference type="STRING" id="86666.SAMN04490247_2601"/>
<keyword evidence="2 5" id="KW-0479">Metal-binding</keyword>
<organism evidence="9 10">
    <name type="scientific">Salimicrobium halophilum</name>
    <dbReference type="NCBI Taxonomy" id="86666"/>
    <lineage>
        <taxon>Bacteria</taxon>
        <taxon>Bacillati</taxon>
        <taxon>Bacillota</taxon>
        <taxon>Bacilli</taxon>
        <taxon>Bacillales</taxon>
        <taxon>Bacillaceae</taxon>
        <taxon>Salimicrobium</taxon>
    </lineage>
</organism>
<feature type="binding site" evidence="8">
    <location>
        <position position="12"/>
    </location>
    <ligand>
        <name>Mg(2+)</name>
        <dbReference type="ChEBI" id="CHEBI:18420"/>
    </ligand>
</feature>
<dbReference type="Pfam" id="PF13344">
    <property type="entry name" value="Hydrolase_6"/>
    <property type="match status" value="1"/>
</dbReference>
<feature type="binding site" evidence="8">
    <location>
        <position position="206"/>
    </location>
    <ligand>
        <name>Mg(2+)</name>
        <dbReference type="ChEBI" id="CHEBI:18420"/>
    </ligand>
</feature>
<dbReference type="InterPro" id="IPR006357">
    <property type="entry name" value="HAD-SF_hydro_IIA"/>
</dbReference>
<dbReference type="GO" id="GO:0046872">
    <property type="term" value="F:metal ion binding"/>
    <property type="evidence" value="ECO:0007669"/>
    <property type="project" value="UniProtKB-KW"/>
</dbReference>
<dbReference type="PIRSF" id="PIRSF000915">
    <property type="entry name" value="PGP-type_phosphatase"/>
    <property type="match status" value="1"/>
</dbReference>
<dbReference type="Pfam" id="PF13242">
    <property type="entry name" value="Hydrolase_like"/>
    <property type="match status" value="1"/>
</dbReference>
<reference evidence="10" key="1">
    <citation type="submission" date="2016-10" db="EMBL/GenBank/DDBJ databases">
        <authorList>
            <person name="Varghese N."/>
            <person name="Submissions S."/>
        </authorList>
    </citation>
    <scope>NUCLEOTIDE SEQUENCE [LARGE SCALE GENOMIC DNA]</scope>
    <source>
        <strain evidence="10">DSM 4771</strain>
    </source>
</reference>
<dbReference type="NCBIfam" id="TIGR01457">
    <property type="entry name" value="HAD-SF-IIA-hyp2"/>
    <property type="match status" value="1"/>
</dbReference>
<dbReference type="SFLD" id="SFLDG01139">
    <property type="entry name" value="C2.A:_Pyridoxal_Phosphate_Phos"/>
    <property type="match status" value="1"/>
</dbReference>
<comment type="similarity">
    <text evidence="1 5">Belongs to the HAD-like hydrolase superfamily. NagD family.</text>
</comment>
<dbReference type="CDD" id="cd07530">
    <property type="entry name" value="HAD_Pase_UmpH-like"/>
    <property type="match status" value="1"/>
</dbReference>
<name>A0A1G8V9X1_9BACI</name>
<dbReference type="EC" id="3.1.3.-" evidence="5"/>
<dbReference type="GO" id="GO:0016791">
    <property type="term" value="F:phosphatase activity"/>
    <property type="evidence" value="ECO:0007669"/>
    <property type="project" value="TreeGrafter"/>
</dbReference>
<dbReference type="RefSeq" id="WP_093194301.1">
    <property type="nucleotide sequence ID" value="NZ_FNEV01000008.1"/>
</dbReference>
<evidence type="ECO:0000256" key="6">
    <source>
        <dbReference type="PIRSR" id="PIRSR000915-1"/>
    </source>
</evidence>
<dbReference type="EMBL" id="FNEV01000008">
    <property type="protein sequence ID" value="SDJ62916.1"/>
    <property type="molecule type" value="Genomic_DNA"/>
</dbReference>
<evidence type="ECO:0000256" key="4">
    <source>
        <dbReference type="ARBA" id="ARBA00022842"/>
    </source>
</evidence>
<proteinExistence type="inferred from homology"/>
<protein>
    <recommendedName>
        <fullName evidence="5">Acid sugar phosphatase</fullName>
        <ecNumber evidence="5">3.1.3.-</ecNumber>
    </recommendedName>
</protein>
<evidence type="ECO:0000256" key="7">
    <source>
        <dbReference type="PIRSR" id="PIRSR000915-2"/>
    </source>
</evidence>
<dbReference type="PANTHER" id="PTHR19288">
    <property type="entry name" value="4-NITROPHENYLPHOSPHATASE-RELATED"/>
    <property type="match status" value="1"/>
</dbReference>
<evidence type="ECO:0000256" key="5">
    <source>
        <dbReference type="PIRNR" id="PIRNR000915"/>
    </source>
</evidence>
<sequence length="256" mass="27719">MKNYKGLLIDLDGTMYRGAKVIEEAPRFVKRCREQGIPYLFLTNNSAKTPDQVAEKLNGMGIPASSENVYTSSMAAASYVSHHRPQAKVYMIGEEGLKQALEKQGMTFVEEGADVVVVGIDRGLSYEKLGRAARNIEKGALFVSTNGDKAIPSEEGFLPGNGAITEAIALTAGIRPIFTGKPEAIVVDEALDQLGISKAEALLVGDNYYTDILAGIHSGIDTLMVETGATSFKELNDVQAQPTYKIKTLDEWSFFS</sequence>
<dbReference type="Proteomes" id="UP000199225">
    <property type="component" value="Unassembled WGS sequence"/>
</dbReference>
<evidence type="ECO:0000313" key="9">
    <source>
        <dbReference type="EMBL" id="SDJ62916.1"/>
    </source>
</evidence>
<dbReference type="SUPFAM" id="SSF56784">
    <property type="entry name" value="HAD-like"/>
    <property type="match status" value="1"/>
</dbReference>
<feature type="binding site" evidence="8">
    <location>
        <position position="10"/>
    </location>
    <ligand>
        <name>Mg(2+)</name>
        <dbReference type="ChEBI" id="CHEBI:18420"/>
    </ligand>
</feature>
<feature type="binding site" evidence="7">
    <location>
        <position position="181"/>
    </location>
    <ligand>
        <name>substrate</name>
    </ligand>
</feature>
<gene>
    <name evidence="9" type="ORF">SAMN04490247_2601</name>
</gene>
<feature type="active site" description="Nucleophile" evidence="6">
    <location>
        <position position="10"/>
    </location>
</feature>
<dbReference type="InterPro" id="IPR036412">
    <property type="entry name" value="HAD-like_sf"/>
</dbReference>
<dbReference type="NCBIfam" id="TIGR01460">
    <property type="entry name" value="HAD-SF-IIA"/>
    <property type="match status" value="1"/>
</dbReference>
<accession>A0A1G8V9X1</accession>
<evidence type="ECO:0000256" key="2">
    <source>
        <dbReference type="ARBA" id="ARBA00022723"/>
    </source>
</evidence>
<dbReference type="OrthoDB" id="9810449at2"/>
<dbReference type="Gene3D" id="3.40.50.1000">
    <property type="entry name" value="HAD superfamily/HAD-like"/>
    <property type="match status" value="2"/>
</dbReference>
<dbReference type="PANTHER" id="PTHR19288:SF46">
    <property type="entry name" value="HALOACID DEHALOGENASE-LIKE HYDROLASE DOMAIN-CONTAINING PROTEIN 2"/>
    <property type="match status" value="1"/>
</dbReference>
<dbReference type="InterPro" id="IPR006354">
    <property type="entry name" value="HAD-SF_hydro_IIA_hyp1"/>
</dbReference>
<comment type="function">
    <text evidence="5">Catalyzes the dephosphorylation of 2-6 carbon acid sugars in vitro.</text>
</comment>
<keyword evidence="4 5" id="KW-0460">Magnesium</keyword>
<evidence type="ECO:0000256" key="8">
    <source>
        <dbReference type="PIRSR" id="PIRSR000915-3"/>
    </source>
</evidence>
<dbReference type="InterPro" id="IPR023214">
    <property type="entry name" value="HAD_sf"/>
</dbReference>
<feature type="active site" description="Proton donor" evidence="6">
    <location>
        <position position="12"/>
    </location>
</feature>
<dbReference type="FunFam" id="3.40.50.1000:FF:000053">
    <property type="entry name" value="TIGR01457 family HAD hydrolase"/>
    <property type="match status" value="1"/>
</dbReference>
<keyword evidence="10" id="KW-1185">Reference proteome</keyword>
<dbReference type="AlphaFoldDB" id="A0A1G8V9X1"/>